<accession>A0A9N9P4T4</accession>
<feature type="non-terminal residue" evidence="1">
    <location>
        <position position="1"/>
    </location>
</feature>
<comment type="caution">
    <text evidence="1">The sequence shown here is derived from an EMBL/GenBank/DDBJ whole genome shotgun (WGS) entry which is preliminary data.</text>
</comment>
<dbReference type="AlphaFoldDB" id="A0A9N9P4T4"/>
<name>A0A9N9P4T4_9GLOM</name>
<feature type="non-terminal residue" evidence="1">
    <location>
        <position position="44"/>
    </location>
</feature>
<dbReference type="Proteomes" id="UP000789396">
    <property type="component" value="Unassembled WGS sequence"/>
</dbReference>
<organism evidence="1 2">
    <name type="scientific">Racocetra fulgida</name>
    <dbReference type="NCBI Taxonomy" id="60492"/>
    <lineage>
        <taxon>Eukaryota</taxon>
        <taxon>Fungi</taxon>
        <taxon>Fungi incertae sedis</taxon>
        <taxon>Mucoromycota</taxon>
        <taxon>Glomeromycotina</taxon>
        <taxon>Glomeromycetes</taxon>
        <taxon>Diversisporales</taxon>
        <taxon>Gigasporaceae</taxon>
        <taxon>Racocetra</taxon>
    </lineage>
</organism>
<evidence type="ECO:0000313" key="2">
    <source>
        <dbReference type="Proteomes" id="UP000789396"/>
    </source>
</evidence>
<protein>
    <submittedName>
        <fullName evidence="1">11660_t:CDS:1</fullName>
    </submittedName>
</protein>
<sequence length="44" mass="4987">YDPEEDEKRAQQVKQEQLANAELLHTAPSETEGLIPKILVFPLP</sequence>
<keyword evidence="2" id="KW-1185">Reference proteome</keyword>
<proteinExistence type="predicted"/>
<gene>
    <name evidence="1" type="ORF">RFULGI_LOCUS16411</name>
</gene>
<dbReference type="EMBL" id="CAJVPZ010058147">
    <property type="protein sequence ID" value="CAG8787670.1"/>
    <property type="molecule type" value="Genomic_DNA"/>
</dbReference>
<evidence type="ECO:0000313" key="1">
    <source>
        <dbReference type="EMBL" id="CAG8787670.1"/>
    </source>
</evidence>
<reference evidence="1" key="1">
    <citation type="submission" date="2021-06" db="EMBL/GenBank/DDBJ databases">
        <authorList>
            <person name="Kallberg Y."/>
            <person name="Tangrot J."/>
            <person name="Rosling A."/>
        </authorList>
    </citation>
    <scope>NUCLEOTIDE SEQUENCE</scope>
    <source>
        <strain evidence="1">IN212</strain>
    </source>
</reference>